<dbReference type="AlphaFoldDB" id="A0A4C1W889"/>
<gene>
    <name evidence="1" type="ORF">EVAR_30310_1</name>
</gene>
<organism evidence="1 2">
    <name type="scientific">Eumeta variegata</name>
    <name type="common">Bagworm moth</name>
    <name type="synonym">Eumeta japonica</name>
    <dbReference type="NCBI Taxonomy" id="151549"/>
    <lineage>
        <taxon>Eukaryota</taxon>
        <taxon>Metazoa</taxon>
        <taxon>Ecdysozoa</taxon>
        <taxon>Arthropoda</taxon>
        <taxon>Hexapoda</taxon>
        <taxon>Insecta</taxon>
        <taxon>Pterygota</taxon>
        <taxon>Neoptera</taxon>
        <taxon>Endopterygota</taxon>
        <taxon>Lepidoptera</taxon>
        <taxon>Glossata</taxon>
        <taxon>Ditrysia</taxon>
        <taxon>Tineoidea</taxon>
        <taxon>Psychidae</taxon>
        <taxon>Oiketicinae</taxon>
        <taxon>Eumeta</taxon>
    </lineage>
</organism>
<sequence>MSFETTREDAQTDWDRKHEYAKLSIGEKEALIASSKGSKVSKIKRRAFDRAARQVIDVVRNYFDAPPRLDINHAVIVKVERPARALATSSVQYSNARGREKERDTQRWKVGVRKRDEWMCAKRKHTLSRSPEAQEYHHHEAENDSQKYCHEQTPHAFQTTQGDVADIRVRIRNCGASVSIWTSAFASVSASIDADVNADADVLTLECDRKEIGCGWRIARAPEHVLINPNVP</sequence>
<dbReference type="Proteomes" id="UP000299102">
    <property type="component" value="Unassembled WGS sequence"/>
</dbReference>
<reference evidence="1 2" key="1">
    <citation type="journal article" date="2019" name="Commun. Biol.">
        <title>The bagworm genome reveals a unique fibroin gene that provides high tensile strength.</title>
        <authorList>
            <person name="Kono N."/>
            <person name="Nakamura H."/>
            <person name="Ohtoshi R."/>
            <person name="Tomita M."/>
            <person name="Numata K."/>
            <person name="Arakawa K."/>
        </authorList>
    </citation>
    <scope>NUCLEOTIDE SEQUENCE [LARGE SCALE GENOMIC DNA]</scope>
</reference>
<comment type="caution">
    <text evidence="1">The sequence shown here is derived from an EMBL/GenBank/DDBJ whole genome shotgun (WGS) entry which is preliminary data.</text>
</comment>
<accession>A0A4C1W889</accession>
<name>A0A4C1W889_EUMVA</name>
<keyword evidence="2" id="KW-1185">Reference proteome</keyword>
<proteinExistence type="predicted"/>
<dbReference type="EMBL" id="BGZK01000505">
    <property type="protein sequence ID" value="GBP47596.1"/>
    <property type="molecule type" value="Genomic_DNA"/>
</dbReference>
<evidence type="ECO:0000313" key="1">
    <source>
        <dbReference type="EMBL" id="GBP47596.1"/>
    </source>
</evidence>
<protein>
    <submittedName>
        <fullName evidence="1">Uncharacterized protein</fullName>
    </submittedName>
</protein>
<evidence type="ECO:0000313" key="2">
    <source>
        <dbReference type="Proteomes" id="UP000299102"/>
    </source>
</evidence>